<comment type="caution">
    <text evidence="2">The sequence shown here is derived from an EMBL/GenBank/DDBJ whole genome shotgun (WGS) entry which is preliminary data.</text>
</comment>
<name>A0ABV0WR43_9TELE</name>
<protein>
    <recommendedName>
        <fullName evidence="1">LRRK2 ARM repeat domain-containing protein</fullName>
    </recommendedName>
</protein>
<accession>A0ABV0WR43</accession>
<keyword evidence="3" id="KW-1185">Reference proteome</keyword>
<dbReference type="Proteomes" id="UP001444071">
    <property type="component" value="Unassembled WGS sequence"/>
</dbReference>
<proteinExistence type="predicted"/>
<dbReference type="SUPFAM" id="SSF48371">
    <property type="entry name" value="ARM repeat"/>
    <property type="match status" value="1"/>
</dbReference>
<evidence type="ECO:0000313" key="2">
    <source>
        <dbReference type="EMBL" id="MEQ2271569.1"/>
    </source>
</evidence>
<dbReference type="InterPro" id="IPR016024">
    <property type="entry name" value="ARM-type_fold"/>
</dbReference>
<reference evidence="2 3" key="1">
    <citation type="submission" date="2021-06" db="EMBL/GenBank/DDBJ databases">
        <authorList>
            <person name="Palmer J.M."/>
        </authorList>
    </citation>
    <scope>NUCLEOTIDE SEQUENCE [LARGE SCALE GENOMIC DNA]</scope>
    <source>
        <strain evidence="2 3">XR_2019</strain>
        <tissue evidence="2">Muscle</tissue>
    </source>
</reference>
<dbReference type="EMBL" id="JAHRIM010062181">
    <property type="protein sequence ID" value="MEQ2271569.1"/>
    <property type="molecule type" value="Genomic_DNA"/>
</dbReference>
<dbReference type="Pfam" id="PF23744">
    <property type="entry name" value="ARM_LRRK2"/>
    <property type="match status" value="1"/>
</dbReference>
<dbReference type="InterPro" id="IPR056597">
    <property type="entry name" value="ARM_LRRK2"/>
</dbReference>
<organism evidence="2 3">
    <name type="scientific">Xenotaenia resolanae</name>
    <dbReference type="NCBI Taxonomy" id="208358"/>
    <lineage>
        <taxon>Eukaryota</taxon>
        <taxon>Metazoa</taxon>
        <taxon>Chordata</taxon>
        <taxon>Craniata</taxon>
        <taxon>Vertebrata</taxon>
        <taxon>Euteleostomi</taxon>
        <taxon>Actinopterygii</taxon>
        <taxon>Neopterygii</taxon>
        <taxon>Teleostei</taxon>
        <taxon>Neoteleostei</taxon>
        <taxon>Acanthomorphata</taxon>
        <taxon>Ovalentaria</taxon>
        <taxon>Atherinomorphae</taxon>
        <taxon>Cyprinodontiformes</taxon>
        <taxon>Goodeidae</taxon>
        <taxon>Xenotaenia</taxon>
    </lineage>
</organism>
<evidence type="ECO:0000259" key="1">
    <source>
        <dbReference type="Pfam" id="PF23744"/>
    </source>
</evidence>
<feature type="domain" description="LRRK2 ARM repeat" evidence="1">
    <location>
        <begin position="10"/>
        <end position="147"/>
    </location>
</feature>
<evidence type="ECO:0000313" key="3">
    <source>
        <dbReference type="Proteomes" id="UP001444071"/>
    </source>
</evidence>
<gene>
    <name evidence="2" type="ORF">XENORESO_006176</name>
</gene>
<sequence>MVLYLCLHFWTDAVPLLMLDGEEDVFSLVVVAMKTFPTSKEVQFQGCMALQLLLGQVTDDHLVEFVENQDHVVVLSALQMFSDCPELLIQAMKVLLPLARTGSNVEVLMSGGTRCYSIVIAAMDAFPEVEELQETACLLFRRFTSGQSTASEGGAGIMCVLLL</sequence>